<evidence type="ECO:0000313" key="2">
    <source>
        <dbReference type="EMBL" id="MFC1573141.1"/>
    </source>
</evidence>
<feature type="domain" description="DUF5916" evidence="1">
    <location>
        <begin position="271"/>
        <end position="334"/>
    </location>
</feature>
<dbReference type="Pfam" id="PF19313">
    <property type="entry name" value="DUF5916"/>
    <property type="match status" value="1"/>
</dbReference>
<dbReference type="Proteomes" id="UP001593833">
    <property type="component" value="Unassembled WGS sequence"/>
</dbReference>
<evidence type="ECO:0000313" key="3">
    <source>
        <dbReference type="Proteomes" id="UP001593833"/>
    </source>
</evidence>
<comment type="caution">
    <text evidence="2">The sequence shown here is derived from an EMBL/GenBank/DDBJ whole genome shotgun (WGS) entry which is preliminary data.</text>
</comment>
<protein>
    <submittedName>
        <fullName evidence="2">DUF5916 domain-containing protein</fullName>
    </submittedName>
</protein>
<dbReference type="SUPFAM" id="SSF49344">
    <property type="entry name" value="CBD9-like"/>
    <property type="match status" value="1"/>
</dbReference>
<organism evidence="2 3">
    <name type="scientific">Eiseniibacteriota bacterium</name>
    <dbReference type="NCBI Taxonomy" id="2212470"/>
    <lineage>
        <taxon>Bacteria</taxon>
        <taxon>Candidatus Eiseniibacteriota</taxon>
    </lineage>
</organism>
<dbReference type="EMBL" id="JBHPKH010000081">
    <property type="protein sequence ID" value="MFC1573141.1"/>
    <property type="molecule type" value="Genomic_DNA"/>
</dbReference>
<accession>A0ABV6YLD2</accession>
<proteinExistence type="predicted"/>
<reference evidence="2 3" key="1">
    <citation type="submission" date="2024-09" db="EMBL/GenBank/DDBJ databases">
        <authorList>
            <person name="D'Angelo T."/>
        </authorList>
    </citation>
    <scope>NUCLEOTIDE SEQUENCE [LARGE SCALE GENOMIC DNA]</scope>
    <source>
        <strain evidence="2">SAG AM-320-E07</strain>
    </source>
</reference>
<name>A0ABV6YLD2_UNCEI</name>
<dbReference type="InterPro" id="IPR045670">
    <property type="entry name" value="DUF5916"/>
</dbReference>
<dbReference type="Gene3D" id="2.60.40.1190">
    <property type="match status" value="1"/>
</dbReference>
<gene>
    <name evidence="2" type="ORF">ACFL6M_06035</name>
</gene>
<dbReference type="CDD" id="cd09618">
    <property type="entry name" value="CBM9_like_2"/>
    <property type="match status" value="1"/>
</dbReference>
<evidence type="ECO:0000259" key="1">
    <source>
        <dbReference type="Pfam" id="PF19313"/>
    </source>
</evidence>
<keyword evidence="3" id="KW-1185">Reference proteome</keyword>
<sequence>MQFGAIVKTGCCGVLIAGLMLPVMVWANQGAGTPADPYHVPEVDVPIDIDGRLSEQVWETALKISLPYEVSPGENIPAPVETEVLLVYDRSALYAGFRCDDPDPNAICASITDRDNLDSAEDWVGLILDTFNDERRSFGLLVNPMGVQDDFIETETGSVSWDGIWESAGSPTAHGYSVELRLPFNQLCFQRTDGPQIWGFDAVRRYPRLENHHLGTFPRDRNNNCYLCQALKIEGFDGVSPGRSVEFNPTVTAVRSDLREAFPEGDFVTDHKEVEFGVTGQWGITPFMTMSATINPDFSQVEADALQLDVNQPFALWFAERRPFFTEGGDFFSTLKSAVYTRTMRDPDWGLKLTGKQSGNTVAVYTVRDDLTNLIFPGSEGSASTSLPTESIATVGRYKRDIGSGYTLGALLTHRAADDYENSMASLDANMLLTRRDQIQLQLMGSQTTYPDQVAAEFNQPEGKLSDTFLAFEYDHESRTWGWWLDYDQVGEDFRADLGFIPRVGFRNVEGGLHRRWQAEPGRWWTSVRLGTEYNYYETDEGVPLDRGSSFWLSYSGQYHSSLYIQGSRYLETYEGREFDLGGLYVSGGFRPSHVVWLSFVTRYGERLDYANVQEGERFYVSPYAGFTLGRHLRFGLDYAYEHMDVPNGRLYRAHLGELRAHYSFNVRCSLLGVLQYSYYALAPALYPDESNANKNSEHLFGQGLFRYMINARTVLFIGYNGSHYGADAYDLTAADRTLFAKIGYALGL</sequence>